<dbReference type="GO" id="GO:0009252">
    <property type="term" value="P:peptidoglycan biosynthetic process"/>
    <property type="evidence" value="ECO:0007669"/>
    <property type="project" value="UniProtKB-KW"/>
</dbReference>
<feature type="region of interest" description="Disordered" evidence="14">
    <location>
        <begin position="638"/>
        <end position="658"/>
    </location>
</feature>
<dbReference type="Pfam" id="PF00905">
    <property type="entry name" value="Transpeptidase"/>
    <property type="match status" value="1"/>
</dbReference>
<feature type="region of interest" description="Disordered" evidence="14">
    <location>
        <begin position="683"/>
        <end position="917"/>
    </location>
</feature>
<feature type="compositionally biased region" description="Acidic residues" evidence="14">
    <location>
        <begin position="703"/>
        <end position="723"/>
    </location>
</feature>
<comment type="similarity">
    <text evidence="1">In the C-terminal section; belongs to the transpeptidase family.</text>
</comment>
<dbReference type="SUPFAM" id="SSF53955">
    <property type="entry name" value="Lysozyme-like"/>
    <property type="match status" value="1"/>
</dbReference>
<dbReference type="InterPro" id="IPR001460">
    <property type="entry name" value="PCN-bd_Tpept"/>
</dbReference>
<dbReference type="GO" id="GO:0071555">
    <property type="term" value="P:cell wall organization"/>
    <property type="evidence" value="ECO:0007669"/>
    <property type="project" value="UniProtKB-KW"/>
</dbReference>
<dbReference type="AlphaFoldDB" id="A0A3A9KCE6"/>
<comment type="similarity">
    <text evidence="2">In the N-terminal section; belongs to the glycosyltransferase 51 family.</text>
</comment>
<dbReference type="InterPro" id="IPR023346">
    <property type="entry name" value="Lysozyme-like_dom_sf"/>
</dbReference>
<comment type="caution">
    <text evidence="17">The sequence shown here is derived from an EMBL/GenBank/DDBJ whole genome shotgun (WGS) entry which is preliminary data.</text>
</comment>
<evidence type="ECO:0000256" key="6">
    <source>
        <dbReference type="ARBA" id="ARBA00022679"/>
    </source>
</evidence>
<evidence type="ECO:0000256" key="13">
    <source>
        <dbReference type="ARBA" id="ARBA00049902"/>
    </source>
</evidence>
<keyword evidence="7" id="KW-0378">Hydrolase</keyword>
<sequence length="917" mass="102494">MMEKKRATKKRSKKQSFLMRAIIIFLLFFLVTGVVGSIHVYSLVQSAPSIDDDTFIYSNSSTLYDHTGEEMVTLDNGEDRQSTQIEHIPQHVRDAFIAIEDTRFYEHSGLDAKRIGGAILSNITDGFGSEGGSTITQQVVKNSLLTSEKSIERKVQEAYLALEVEKKYTKDEILEFYLNKIYFGNGAHGIVSAADAYFGKTLEELTIEEAALLAGLPQRPSGYDPFQHPELGEERRNTVLFVMKDQGFITDEEYEEAKSVSIEDMIEGNRSNYEISDAFMDLVYKELESMEEIDASMIYNGGLEIYTTYDKTAQEHVEKVLNSDEYISYPDERFQAGLTLIDNQTGEIKAVGGGRNQESGKSRSNYATNIQRSPGSTIKPILSYGPAIEYLNWSTYQQIEDEEMTYTDSDQVITNYNGNYHGIVSMREALTRSWNIPAVKTFQEVGSERASEFASNVGLSMEGPLYESYALGSLKEGISPLELAGAYAAFGNEGMYNEPHVIKKVVFPDGKEINMQPEPVQAMSDATSYMVTDMLQSVVEEGTGRLANIEGVAVAGKTGTTNFNEETKQKYTISDGVPDVWFAGYTSNYTVAVWTGYPQVSDENYIKTDEDKQIARLIFKEVMTEMVDEETHDFVKPDSVEEITIDTSTGERATGSSDKDDIVTELFVSGTTVEDAYSLVEEELEKKQSEPKDEVPESNDSNQIEDDNSVDQDVEENSEPEPEQSERNEEGEGSESDQPEGNVEDEEAKPEQTEESENLEEAEPEQTEENKPEAEPEGSKEENSVGEAEQEKTEGNEEIESEPKPEATEENETETESEKQTEENESVKEAEQEQLNEVEAEPEQTEVNQAESEPEQTEGNESANKTEQEQTNSEVESNSAEEKNTTEEEADPEQDDTNTSSTTGEEEALNQEDTNED</sequence>
<dbReference type="OrthoDB" id="9766909at2"/>
<name>A0A3A9KCE6_9BACI</name>
<keyword evidence="3" id="KW-0121">Carboxypeptidase</keyword>
<dbReference type="InterPro" id="IPR012338">
    <property type="entry name" value="Beta-lactam/transpept-like"/>
</dbReference>
<evidence type="ECO:0000259" key="16">
    <source>
        <dbReference type="Pfam" id="PF00912"/>
    </source>
</evidence>
<keyword evidence="6" id="KW-0808">Transferase</keyword>
<proteinExistence type="inferred from homology"/>
<evidence type="ECO:0000256" key="1">
    <source>
        <dbReference type="ARBA" id="ARBA00007090"/>
    </source>
</evidence>
<evidence type="ECO:0000256" key="2">
    <source>
        <dbReference type="ARBA" id="ARBA00007739"/>
    </source>
</evidence>
<feature type="domain" description="Glycosyl transferase family 51" evidence="16">
    <location>
        <begin position="70"/>
        <end position="243"/>
    </location>
</feature>
<feature type="compositionally biased region" description="Acidic residues" evidence="14">
    <location>
        <begin position="904"/>
        <end position="917"/>
    </location>
</feature>
<evidence type="ECO:0000313" key="17">
    <source>
        <dbReference type="EMBL" id="RKL67283.1"/>
    </source>
</evidence>
<organism evidence="17 18">
    <name type="scientific">Salipaludibacillus neizhouensis</name>
    <dbReference type="NCBI Taxonomy" id="885475"/>
    <lineage>
        <taxon>Bacteria</taxon>
        <taxon>Bacillati</taxon>
        <taxon>Bacillota</taxon>
        <taxon>Bacilli</taxon>
        <taxon>Bacillales</taxon>
        <taxon>Bacillaceae</taxon>
    </lineage>
</organism>
<comment type="catalytic activity">
    <reaction evidence="12">
        <text>Preferential cleavage: (Ac)2-L-Lys-D-Ala-|-D-Ala. Also transpeptidation of peptidyl-alanyl moieties that are N-acyl substituents of D-alanine.</text>
        <dbReference type="EC" id="3.4.16.4"/>
    </reaction>
</comment>
<comment type="catalytic activity">
    <reaction evidence="13">
        <text>[GlcNAc-(1-&gt;4)-Mur2Ac(oyl-L-Ala-gamma-D-Glu-L-Lys-D-Ala-D-Ala)](n)-di-trans,octa-cis-undecaprenyl diphosphate + beta-D-GlcNAc-(1-&gt;4)-Mur2Ac(oyl-L-Ala-gamma-D-Glu-L-Lys-D-Ala-D-Ala)-di-trans,octa-cis-undecaprenyl diphosphate = [GlcNAc-(1-&gt;4)-Mur2Ac(oyl-L-Ala-gamma-D-Glu-L-Lys-D-Ala-D-Ala)](n+1)-di-trans,octa-cis-undecaprenyl diphosphate + di-trans,octa-cis-undecaprenyl diphosphate + H(+)</text>
        <dbReference type="Rhea" id="RHEA:23708"/>
        <dbReference type="Rhea" id="RHEA-COMP:9602"/>
        <dbReference type="Rhea" id="RHEA-COMP:9603"/>
        <dbReference type="ChEBI" id="CHEBI:15378"/>
        <dbReference type="ChEBI" id="CHEBI:58405"/>
        <dbReference type="ChEBI" id="CHEBI:60033"/>
        <dbReference type="ChEBI" id="CHEBI:78435"/>
        <dbReference type="EC" id="2.4.99.28"/>
    </reaction>
</comment>
<dbReference type="GO" id="GO:0008658">
    <property type="term" value="F:penicillin binding"/>
    <property type="evidence" value="ECO:0007669"/>
    <property type="project" value="InterPro"/>
</dbReference>
<dbReference type="GO" id="GO:0008360">
    <property type="term" value="P:regulation of cell shape"/>
    <property type="evidence" value="ECO:0007669"/>
    <property type="project" value="UniProtKB-KW"/>
</dbReference>
<evidence type="ECO:0000256" key="12">
    <source>
        <dbReference type="ARBA" id="ARBA00034000"/>
    </source>
</evidence>
<feature type="compositionally biased region" description="Basic and acidic residues" evidence="14">
    <location>
        <begin position="816"/>
        <end position="831"/>
    </location>
</feature>
<keyword evidence="18" id="KW-1185">Reference proteome</keyword>
<evidence type="ECO:0000256" key="5">
    <source>
        <dbReference type="ARBA" id="ARBA00022676"/>
    </source>
</evidence>
<dbReference type="InterPro" id="IPR001264">
    <property type="entry name" value="Glyco_trans_51"/>
</dbReference>
<dbReference type="SUPFAM" id="SSF56601">
    <property type="entry name" value="beta-lactamase/transpeptidase-like"/>
    <property type="match status" value="1"/>
</dbReference>
<feature type="compositionally biased region" description="Basic and acidic residues" evidence="14">
    <location>
        <begin position="768"/>
        <end position="807"/>
    </location>
</feature>
<feature type="compositionally biased region" description="Acidic residues" evidence="14">
    <location>
        <begin position="887"/>
        <end position="896"/>
    </location>
</feature>
<dbReference type="GO" id="GO:0008955">
    <property type="term" value="F:peptidoglycan glycosyltransferase activity"/>
    <property type="evidence" value="ECO:0007669"/>
    <property type="project" value="UniProtKB-EC"/>
</dbReference>
<evidence type="ECO:0000256" key="8">
    <source>
        <dbReference type="ARBA" id="ARBA00022960"/>
    </source>
</evidence>
<evidence type="ECO:0000259" key="15">
    <source>
        <dbReference type="Pfam" id="PF00905"/>
    </source>
</evidence>
<evidence type="ECO:0000256" key="4">
    <source>
        <dbReference type="ARBA" id="ARBA00022670"/>
    </source>
</evidence>
<dbReference type="PANTHER" id="PTHR32282">
    <property type="entry name" value="BINDING PROTEIN TRANSPEPTIDASE, PUTATIVE-RELATED"/>
    <property type="match status" value="1"/>
</dbReference>
<evidence type="ECO:0000256" key="10">
    <source>
        <dbReference type="ARBA" id="ARBA00023268"/>
    </source>
</evidence>
<evidence type="ECO:0000313" key="18">
    <source>
        <dbReference type="Proteomes" id="UP000281498"/>
    </source>
</evidence>
<dbReference type="GO" id="GO:0009002">
    <property type="term" value="F:serine-type D-Ala-D-Ala carboxypeptidase activity"/>
    <property type="evidence" value="ECO:0007669"/>
    <property type="project" value="UniProtKB-EC"/>
</dbReference>
<gene>
    <name evidence="17" type="ORF">CR203_12330</name>
</gene>
<feature type="compositionally biased region" description="Basic and acidic residues" evidence="14">
    <location>
        <begin position="684"/>
        <end position="695"/>
    </location>
</feature>
<reference evidence="17 18" key="1">
    <citation type="submission" date="2017-10" db="EMBL/GenBank/DDBJ databases">
        <title>Bacillus sp. nov., a halophilic bacterium isolated from a Keqin Lake.</title>
        <authorList>
            <person name="Wang H."/>
        </authorList>
    </citation>
    <scope>NUCLEOTIDE SEQUENCE [LARGE SCALE GENOMIC DNA]</scope>
    <source>
        <strain evidence="17 18">KCTC 13187</strain>
    </source>
</reference>
<dbReference type="PANTHER" id="PTHR32282:SF29">
    <property type="entry name" value="PENICILLIN-BINDING PROTEIN 1A"/>
    <property type="match status" value="1"/>
</dbReference>
<keyword evidence="8" id="KW-0133">Cell shape</keyword>
<dbReference type="GO" id="GO:0006508">
    <property type="term" value="P:proteolysis"/>
    <property type="evidence" value="ECO:0007669"/>
    <property type="project" value="UniProtKB-KW"/>
</dbReference>
<evidence type="ECO:0000256" key="9">
    <source>
        <dbReference type="ARBA" id="ARBA00022984"/>
    </source>
</evidence>
<dbReference type="Pfam" id="PF00912">
    <property type="entry name" value="Transgly"/>
    <property type="match status" value="1"/>
</dbReference>
<keyword evidence="10" id="KW-0511">Multifunctional enzyme</keyword>
<accession>A0A3A9KCE6</accession>
<dbReference type="Proteomes" id="UP000281498">
    <property type="component" value="Unassembled WGS sequence"/>
</dbReference>
<dbReference type="EMBL" id="PDOE01000004">
    <property type="protein sequence ID" value="RKL67283.1"/>
    <property type="molecule type" value="Genomic_DNA"/>
</dbReference>
<keyword evidence="11" id="KW-0961">Cell wall biogenesis/degradation</keyword>
<keyword evidence="5" id="KW-0328">Glycosyltransferase</keyword>
<dbReference type="Gene3D" id="3.40.710.10">
    <property type="entry name" value="DD-peptidase/beta-lactamase superfamily"/>
    <property type="match status" value="1"/>
</dbReference>
<dbReference type="InterPro" id="IPR036950">
    <property type="entry name" value="PBP_transglycosylase"/>
</dbReference>
<dbReference type="GO" id="GO:0030288">
    <property type="term" value="C:outer membrane-bounded periplasmic space"/>
    <property type="evidence" value="ECO:0007669"/>
    <property type="project" value="TreeGrafter"/>
</dbReference>
<feature type="compositionally biased region" description="Acidic residues" evidence="14">
    <location>
        <begin position="731"/>
        <end position="767"/>
    </location>
</feature>
<feature type="compositionally biased region" description="Acidic residues" evidence="14">
    <location>
        <begin position="832"/>
        <end position="844"/>
    </location>
</feature>
<evidence type="ECO:0000256" key="3">
    <source>
        <dbReference type="ARBA" id="ARBA00022645"/>
    </source>
</evidence>
<dbReference type="FunFam" id="1.10.3810.10:FF:000001">
    <property type="entry name" value="Penicillin-binding protein 1A"/>
    <property type="match status" value="1"/>
</dbReference>
<dbReference type="NCBIfam" id="TIGR02074">
    <property type="entry name" value="PBP_1a_fam"/>
    <property type="match status" value="1"/>
</dbReference>
<feature type="compositionally biased region" description="Polar residues" evidence="14">
    <location>
        <begin position="645"/>
        <end position="656"/>
    </location>
</feature>
<evidence type="ECO:0000256" key="11">
    <source>
        <dbReference type="ARBA" id="ARBA00023316"/>
    </source>
</evidence>
<protein>
    <submittedName>
        <fullName evidence="17">Primosomal protein</fullName>
    </submittedName>
</protein>
<dbReference type="InterPro" id="IPR050396">
    <property type="entry name" value="Glycosyltr_51/Transpeptidase"/>
</dbReference>
<evidence type="ECO:0000256" key="7">
    <source>
        <dbReference type="ARBA" id="ARBA00022801"/>
    </source>
</evidence>
<evidence type="ECO:0000256" key="14">
    <source>
        <dbReference type="SAM" id="MobiDB-lite"/>
    </source>
</evidence>
<keyword evidence="9" id="KW-0573">Peptidoglycan synthesis</keyword>
<feature type="domain" description="Penicillin-binding protein transpeptidase" evidence="15">
    <location>
        <begin position="338"/>
        <end position="623"/>
    </location>
</feature>
<dbReference type="Gene3D" id="1.10.3810.10">
    <property type="entry name" value="Biosynthetic peptidoglycan transglycosylase-like"/>
    <property type="match status" value="1"/>
</dbReference>
<keyword evidence="4" id="KW-0645">Protease</keyword>
<feature type="compositionally biased region" description="Polar residues" evidence="14">
    <location>
        <begin position="859"/>
        <end position="878"/>
    </location>
</feature>